<comment type="caution">
    <text evidence="3">The sequence shown here is derived from an EMBL/GenBank/DDBJ whole genome shotgun (WGS) entry which is preliminary data.</text>
</comment>
<proteinExistence type="predicted"/>
<feature type="domain" description="4-oxalocrotonate tautomerase-like" evidence="2">
    <location>
        <begin position="61"/>
        <end position="115"/>
    </location>
</feature>
<dbReference type="GO" id="GO:0016853">
    <property type="term" value="F:isomerase activity"/>
    <property type="evidence" value="ECO:0007669"/>
    <property type="project" value="UniProtKB-KW"/>
</dbReference>
<dbReference type="InterPro" id="IPR014347">
    <property type="entry name" value="Tautomerase/MIF_sf"/>
</dbReference>
<dbReference type="RefSeq" id="WP_147572106.1">
    <property type="nucleotide sequence ID" value="NZ_JACOPO010000001.1"/>
</dbReference>
<dbReference type="Gene3D" id="3.30.429.10">
    <property type="entry name" value="Macrophage Migration Inhibitory Factor"/>
    <property type="match status" value="2"/>
</dbReference>
<dbReference type="Pfam" id="PF01361">
    <property type="entry name" value="Tautomerase"/>
    <property type="match status" value="1"/>
</dbReference>
<evidence type="ECO:0000259" key="2">
    <source>
        <dbReference type="Pfam" id="PF01361"/>
    </source>
</evidence>
<dbReference type="AlphaFoldDB" id="A0A8J6M2F5"/>
<name>A0A8J6M2F5_9FIRM</name>
<accession>A0A8J6M2F5</accession>
<dbReference type="EMBL" id="JACOPO010000001">
    <property type="protein sequence ID" value="MBC5721685.1"/>
    <property type="molecule type" value="Genomic_DNA"/>
</dbReference>
<keyword evidence="1" id="KW-0413">Isomerase</keyword>
<evidence type="ECO:0000256" key="1">
    <source>
        <dbReference type="ARBA" id="ARBA00023235"/>
    </source>
</evidence>
<evidence type="ECO:0000313" key="4">
    <source>
        <dbReference type="Proteomes" id="UP000628736"/>
    </source>
</evidence>
<dbReference type="Proteomes" id="UP000628736">
    <property type="component" value="Unassembled WGS sequence"/>
</dbReference>
<sequence>MAIVTAMIPAGFGPEKKARFISETKNALCEAFDLIPMAISLWVQEYEPENMCPDAAKKRVLIVYTTEGKPDEQKNKVGQLFDQVCGDVFGEQKGDTFVIFKEHPNSNVCARGVLKTMDPKPPINPYRSQQ</sequence>
<reference evidence="3" key="1">
    <citation type="submission" date="2020-08" db="EMBL/GenBank/DDBJ databases">
        <title>Genome public.</title>
        <authorList>
            <person name="Liu C."/>
            <person name="Sun Q."/>
        </authorList>
    </citation>
    <scope>NUCLEOTIDE SEQUENCE</scope>
    <source>
        <strain evidence="3">NSJ-23</strain>
    </source>
</reference>
<gene>
    <name evidence="3" type="ORF">H8S11_02455</name>
</gene>
<dbReference type="SUPFAM" id="SSF55331">
    <property type="entry name" value="Tautomerase/MIF"/>
    <property type="match status" value="1"/>
</dbReference>
<protein>
    <recommendedName>
        <fullName evidence="2">4-oxalocrotonate tautomerase-like domain-containing protein</fullName>
    </recommendedName>
</protein>
<evidence type="ECO:0000313" key="3">
    <source>
        <dbReference type="EMBL" id="MBC5721685.1"/>
    </source>
</evidence>
<keyword evidence="4" id="KW-1185">Reference proteome</keyword>
<organism evidence="3 4">
    <name type="scientific">Flintibacter hominis</name>
    <dbReference type="NCBI Taxonomy" id="2763048"/>
    <lineage>
        <taxon>Bacteria</taxon>
        <taxon>Bacillati</taxon>
        <taxon>Bacillota</taxon>
        <taxon>Clostridia</taxon>
        <taxon>Eubacteriales</taxon>
        <taxon>Flintibacter</taxon>
    </lineage>
</organism>
<dbReference type="InterPro" id="IPR004370">
    <property type="entry name" value="4-OT-like_dom"/>
</dbReference>